<proteinExistence type="predicted"/>
<dbReference type="Proteomes" id="UP000663918">
    <property type="component" value="Chromosome"/>
</dbReference>
<dbReference type="InterPro" id="IPR005303">
    <property type="entry name" value="MOCOS_middle"/>
</dbReference>
<evidence type="ECO:0000313" key="2">
    <source>
        <dbReference type="EMBL" id="QTC90964.1"/>
    </source>
</evidence>
<dbReference type="AlphaFoldDB" id="A0A975C1Y1"/>
<name>A0A975C1Y1_9CAUL</name>
<dbReference type="Gene3D" id="2.40.33.20">
    <property type="entry name" value="PK beta-barrel domain-like"/>
    <property type="match status" value="1"/>
</dbReference>
<reference evidence="2" key="1">
    <citation type="submission" date="2020-09" db="EMBL/GenBank/DDBJ databases">
        <title>Brevundimonas sp. LVF2 isolated from a puddle in Goettingen, Germany.</title>
        <authorList>
            <person name="Friedrich I."/>
            <person name="Klassen A."/>
            <person name="Hannes N."/>
            <person name="Schneider D."/>
            <person name="Hertel R."/>
            <person name="Daniel R."/>
        </authorList>
    </citation>
    <scope>NUCLEOTIDE SEQUENCE</scope>
    <source>
        <strain evidence="2">LVF2</strain>
    </source>
</reference>
<keyword evidence="3" id="KW-1185">Reference proteome</keyword>
<evidence type="ECO:0000259" key="1">
    <source>
        <dbReference type="PROSITE" id="PS51340"/>
    </source>
</evidence>
<sequence length="252" mass="27759">MSTVAALYRHPVKGFTPEPLTEAVLETGGWFPGDRMWAVENGPSGYDPSAPEQIPKQRFTVLMRQAILARVRTRWDEATNVLTAEIDGDRLDVRLDDPDDRAAFEARLAAFLDEEARGPLKLIAAGPDHRFMDSSKGRVSILNLNSVRDLEARWGQTLAPLRFRANIQVEGWAPWVENDWAGEAITIGETVLRGAKPIVRCAATEVDPATGERDLAVVRALFETYGHMLCGLYVSIEQGGRIAIGDPVARPA</sequence>
<dbReference type="SUPFAM" id="SSF50800">
    <property type="entry name" value="PK beta-barrel domain-like"/>
    <property type="match status" value="1"/>
</dbReference>
<dbReference type="RefSeq" id="WP_207869849.1">
    <property type="nucleotide sequence ID" value="NZ_CP062222.1"/>
</dbReference>
<evidence type="ECO:0000313" key="3">
    <source>
        <dbReference type="Proteomes" id="UP000663918"/>
    </source>
</evidence>
<feature type="domain" description="MOSC" evidence="1">
    <location>
        <begin position="100"/>
        <end position="251"/>
    </location>
</feature>
<dbReference type="GO" id="GO:0030151">
    <property type="term" value="F:molybdenum ion binding"/>
    <property type="evidence" value="ECO:0007669"/>
    <property type="project" value="InterPro"/>
</dbReference>
<organism evidence="2 3">
    <name type="scientific">Brevundimonas goettingensis</name>
    <dbReference type="NCBI Taxonomy" id="2774190"/>
    <lineage>
        <taxon>Bacteria</taxon>
        <taxon>Pseudomonadati</taxon>
        <taxon>Pseudomonadota</taxon>
        <taxon>Alphaproteobacteria</taxon>
        <taxon>Caulobacterales</taxon>
        <taxon>Caulobacteraceae</taxon>
        <taxon>Brevundimonas</taxon>
    </lineage>
</organism>
<protein>
    <submittedName>
        <fullName evidence="2">MOSC domain-containing protein</fullName>
    </submittedName>
</protein>
<dbReference type="KEGG" id="bgoe:IFJ75_17335"/>
<dbReference type="EMBL" id="CP062222">
    <property type="protein sequence ID" value="QTC90964.1"/>
    <property type="molecule type" value="Genomic_DNA"/>
</dbReference>
<dbReference type="InterPro" id="IPR011037">
    <property type="entry name" value="Pyrv_Knase-like_insert_dom_sf"/>
</dbReference>
<dbReference type="InterPro" id="IPR005302">
    <property type="entry name" value="MoCF_Sase_C"/>
</dbReference>
<dbReference type="GO" id="GO:0003824">
    <property type="term" value="F:catalytic activity"/>
    <property type="evidence" value="ECO:0007669"/>
    <property type="project" value="InterPro"/>
</dbReference>
<dbReference type="Pfam" id="PF03473">
    <property type="entry name" value="MOSC"/>
    <property type="match status" value="1"/>
</dbReference>
<gene>
    <name evidence="2" type="ORF">IFJ75_17335</name>
</gene>
<accession>A0A975C1Y1</accession>
<dbReference type="PROSITE" id="PS51340">
    <property type="entry name" value="MOSC"/>
    <property type="match status" value="1"/>
</dbReference>
<dbReference type="Pfam" id="PF03476">
    <property type="entry name" value="MOSC_N"/>
    <property type="match status" value="1"/>
</dbReference>
<dbReference type="GO" id="GO:0030170">
    <property type="term" value="F:pyridoxal phosphate binding"/>
    <property type="evidence" value="ECO:0007669"/>
    <property type="project" value="InterPro"/>
</dbReference>